<evidence type="ECO:0000256" key="2">
    <source>
        <dbReference type="ARBA" id="ARBA00023125"/>
    </source>
</evidence>
<dbReference type="PANTHER" id="PTHR30055">
    <property type="entry name" value="HTH-TYPE TRANSCRIPTIONAL REGULATOR RUTR"/>
    <property type="match status" value="1"/>
</dbReference>
<dbReference type="InterPro" id="IPR009057">
    <property type="entry name" value="Homeodomain-like_sf"/>
</dbReference>
<accession>A0A4R4TG44</accession>
<sequence>MSGTRPSRRSDTRQRIQSVALDLFAEQGYEKTSLREIAERLDVTKAALYYHFKTKEDILSSIYADMTRPVDELIGWAREQPPTLETKLEVLRRYGASLGGAQPLFRFMQENQATLRELKIRHSLKERMMDLVGVMVPPDAPLPTRLRAVTAFMSLHAGVFGLDAVGGSADERMAASLEIAGELITAAHTATGAEPSSR</sequence>
<evidence type="ECO:0000256" key="3">
    <source>
        <dbReference type="ARBA" id="ARBA00023163"/>
    </source>
</evidence>
<keyword evidence="1" id="KW-0805">Transcription regulation</keyword>
<dbReference type="InterPro" id="IPR050109">
    <property type="entry name" value="HTH-type_TetR-like_transc_reg"/>
</dbReference>
<name>A0A4R4TG44_9ACTN</name>
<dbReference type="PANTHER" id="PTHR30055:SF234">
    <property type="entry name" value="HTH-TYPE TRANSCRIPTIONAL REGULATOR BETI"/>
    <property type="match status" value="1"/>
</dbReference>
<feature type="domain" description="HTH tetR-type" evidence="5">
    <location>
        <begin position="10"/>
        <end position="70"/>
    </location>
</feature>
<dbReference type="PRINTS" id="PR00455">
    <property type="entry name" value="HTHTETR"/>
</dbReference>
<evidence type="ECO:0000256" key="4">
    <source>
        <dbReference type="PROSITE-ProRule" id="PRU00335"/>
    </source>
</evidence>
<organism evidence="6 7">
    <name type="scientific">Streptomyces hainanensis</name>
    <dbReference type="NCBI Taxonomy" id="402648"/>
    <lineage>
        <taxon>Bacteria</taxon>
        <taxon>Bacillati</taxon>
        <taxon>Actinomycetota</taxon>
        <taxon>Actinomycetes</taxon>
        <taxon>Kitasatosporales</taxon>
        <taxon>Streptomycetaceae</taxon>
        <taxon>Streptomyces</taxon>
    </lineage>
</organism>
<evidence type="ECO:0000313" key="6">
    <source>
        <dbReference type="EMBL" id="TDC76688.1"/>
    </source>
</evidence>
<dbReference type="Pfam" id="PF00440">
    <property type="entry name" value="TetR_N"/>
    <property type="match status" value="1"/>
</dbReference>
<dbReference type="SUPFAM" id="SSF46689">
    <property type="entry name" value="Homeodomain-like"/>
    <property type="match status" value="1"/>
</dbReference>
<reference evidence="6 7" key="1">
    <citation type="submission" date="2019-03" db="EMBL/GenBank/DDBJ databases">
        <title>Draft genome sequences of novel Actinobacteria.</title>
        <authorList>
            <person name="Sahin N."/>
            <person name="Ay H."/>
            <person name="Saygin H."/>
        </authorList>
    </citation>
    <scope>NUCLEOTIDE SEQUENCE [LARGE SCALE GENOMIC DNA]</scope>
    <source>
        <strain evidence="6 7">DSM 41900</strain>
    </source>
</reference>
<dbReference type="Proteomes" id="UP000295345">
    <property type="component" value="Unassembled WGS sequence"/>
</dbReference>
<comment type="caution">
    <text evidence="6">The sequence shown here is derived from an EMBL/GenBank/DDBJ whole genome shotgun (WGS) entry which is preliminary data.</text>
</comment>
<dbReference type="EMBL" id="SMKI01000071">
    <property type="protein sequence ID" value="TDC76688.1"/>
    <property type="molecule type" value="Genomic_DNA"/>
</dbReference>
<dbReference type="Gene3D" id="1.10.357.10">
    <property type="entry name" value="Tetracycline Repressor, domain 2"/>
    <property type="match status" value="1"/>
</dbReference>
<evidence type="ECO:0000259" key="5">
    <source>
        <dbReference type="PROSITE" id="PS50977"/>
    </source>
</evidence>
<dbReference type="GO" id="GO:0003700">
    <property type="term" value="F:DNA-binding transcription factor activity"/>
    <property type="evidence" value="ECO:0007669"/>
    <property type="project" value="TreeGrafter"/>
</dbReference>
<dbReference type="RefSeq" id="WP_132817443.1">
    <property type="nucleotide sequence ID" value="NZ_SMKI01000071.1"/>
</dbReference>
<dbReference type="GO" id="GO:0000976">
    <property type="term" value="F:transcription cis-regulatory region binding"/>
    <property type="evidence" value="ECO:0007669"/>
    <property type="project" value="TreeGrafter"/>
</dbReference>
<dbReference type="InterPro" id="IPR023772">
    <property type="entry name" value="DNA-bd_HTH_TetR-type_CS"/>
</dbReference>
<dbReference type="InterPro" id="IPR001647">
    <property type="entry name" value="HTH_TetR"/>
</dbReference>
<proteinExistence type="predicted"/>
<keyword evidence="2 4" id="KW-0238">DNA-binding</keyword>
<gene>
    <name evidence="6" type="ORF">E1283_09220</name>
</gene>
<feature type="DNA-binding region" description="H-T-H motif" evidence="4">
    <location>
        <begin position="33"/>
        <end position="52"/>
    </location>
</feature>
<dbReference type="OrthoDB" id="3186364at2"/>
<dbReference type="PROSITE" id="PS50977">
    <property type="entry name" value="HTH_TETR_2"/>
    <property type="match status" value="1"/>
</dbReference>
<protein>
    <submittedName>
        <fullName evidence="6">TetR/AcrR family transcriptional regulator</fullName>
    </submittedName>
</protein>
<keyword evidence="7" id="KW-1185">Reference proteome</keyword>
<evidence type="ECO:0000256" key="1">
    <source>
        <dbReference type="ARBA" id="ARBA00023015"/>
    </source>
</evidence>
<dbReference type="AlphaFoldDB" id="A0A4R4TG44"/>
<keyword evidence="3" id="KW-0804">Transcription</keyword>
<evidence type="ECO:0000313" key="7">
    <source>
        <dbReference type="Proteomes" id="UP000295345"/>
    </source>
</evidence>
<dbReference type="PROSITE" id="PS01081">
    <property type="entry name" value="HTH_TETR_1"/>
    <property type="match status" value="1"/>
</dbReference>